<dbReference type="GeneID" id="56450038"/>
<gene>
    <name evidence="1" type="ORF">SIM66_16810</name>
</gene>
<dbReference type="EMBL" id="JAWXYC010000004">
    <property type="protein sequence ID" value="MDX5952840.1"/>
    <property type="molecule type" value="Genomic_DNA"/>
</dbReference>
<evidence type="ECO:0000313" key="2">
    <source>
        <dbReference type="Proteomes" id="UP001277471"/>
    </source>
</evidence>
<organism evidence="1 2">
    <name type="scientific">Azospirillum brasilense</name>
    <dbReference type="NCBI Taxonomy" id="192"/>
    <lineage>
        <taxon>Bacteria</taxon>
        <taxon>Pseudomonadati</taxon>
        <taxon>Pseudomonadota</taxon>
        <taxon>Alphaproteobacteria</taxon>
        <taxon>Rhodospirillales</taxon>
        <taxon>Azospirillaceae</taxon>
        <taxon>Azospirillum</taxon>
    </lineage>
</organism>
<name>A0ABU4P927_AZOBR</name>
<comment type="caution">
    <text evidence="1">The sequence shown here is derived from an EMBL/GenBank/DDBJ whole genome shotgun (WGS) entry which is preliminary data.</text>
</comment>
<sequence length="367" mass="41936">MSLILNVTGHEANMLKLAWSSQDWALAPYTVGRELVESQSANIRHILCELSYHYGHHPSPDYTPYFKRLVDAGQKLSTALFTSVGAGEEAAAQAELIVSDIRERQRLTVYSDATAHIPWNFICRDIGKWEEFAPSGNFEDFSDFWSNLFSITVRFNKTDFLPDKPLERSSFKVLYILNKTHYQQARKHLNEEEQECLDRLLEIDVGNVTDWDSGRQRWRQISSNNSLLYIFGHSDGTSIVLDEDADPHDTKYRLDAAGLMQVFRKRERQRSATICFFNGCHTAAGKMDNSFLPITSTPGFYGFIGTEAEVSNIFATRYGINFMKRVCEEGMSVQEAYDSLKTDLFPQSLLYSCFAHAKYRVESSKQS</sequence>
<evidence type="ECO:0000313" key="1">
    <source>
        <dbReference type="EMBL" id="MDX5952840.1"/>
    </source>
</evidence>
<evidence type="ECO:0008006" key="3">
    <source>
        <dbReference type="Google" id="ProtNLM"/>
    </source>
</evidence>
<protein>
    <recommendedName>
        <fullName evidence="3">CHAT domain-containing protein</fullName>
    </recommendedName>
</protein>
<dbReference type="Proteomes" id="UP001277471">
    <property type="component" value="Unassembled WGS sequence"/>
</dbReference>
<keyword evidence="2" id="KW-1185">Reference proteome</keyword>
<dbReference type="RefSeq" id="WP_137165161.1">
    <property type="nucleotide sequence ID" value="NZ_CP012914.1"/>
</dbReference>
<accession>A0ABU4P927</accession>
<proteinExistence type="predicted"/>
<reference evidence="1 2" key="1">
    <citation type="submission" date="2023-11" db="EMBL/GenBank/DDBJ databases">
        <title>MicrobeMod: A computational toolkit for identifying prokaryotic methylation and restriction-modification with nanopore sequencing.</title>
        <authorList>
            <person name="Crits-Christoph A."/>
            <person name="Kang S.C."/>
            <person name="Lee H."/>
            <person name="Ostrov N."/>
        </authorList>
    </citation>
    <scope>NUCLEOTIDE SEQUENCE [LARGE SCALE GENOMIC DNA]</scope>
    <source>
        <strain evidence="1 2">ATCC 29145</strain>
    </source>
</reference>